<dbReference type="EMBL" id="BEXT01000001">
    <property type="protein sequence ID" value="GBC60559.1"/>
    <property type="molecule type" value="Genomic_DNA"/>
</dbReference>
<evidence type="ECO:0000313" key="2">
    <source>
        <dbReference type="EMBL" id="GBC60559.1"/>
    </source>
</evidence>
<dbReference type="RefSeq" id="WP_124327958.1">
    <property type="nucleotide sequence ID" value="NZ_BEXT01000001.1"/>
</dbReference>
<protein>
    <submittedName>
        <fullName evidence="2">Uncharacterized protein</fullName>
    </submittedName>
</protein>
<sequence length="68" mass="7360">MSLPYGNDPPEVGSVSRPVSDPGNVVRLSGILFIPSRDGDAAHPVGHSDIKWKIFAQNDLTCPVKQYI</sequence>
<evidence type="ECO:0000313" key="3">
    <source>
        <dbReference type="Proteomes" id="UP000288096"/>
    </source>
</evidence>
<keyword evidence="3" id="KW-1185">Reference proteome</keyword>
<gene>
    <name evidence="2" type="ORF">DENIS_1516</name>
</gene>
<feature type="region of interest" description="Disordered" evidence="1">
    <location>
        <begin position="1"/>
        <end position="20"/>
    </location>
</feature>
<reference evidence="3" key="1">
    <citation type="submission" date="2017-11" db="EMBL/GenBank/DDBJ databases">
        <authorList>
            <person name="Watanabe M."/>
            <person name="Kojima H."/>
        </authorList>
    </citation>
    <scope>NUCLEOTIDE SEQUENCE [LARGE SCALE GENOMIC DNA]</scope>
    <source>
        <strain evidence="3">Tokyo 01</strain>
    </source>
</reference>
<accession>A0A401FUB4</accession>
<dbReference type="Proteomes" id="UP000288096">
    <property type="component" value="Unassembled WGS sequence"/>
</dbReference>
<proteinExistence type="predicted"/>
<name>A0A401FUB4_9BACT</name>
<reference evidence="3" key="2">
    <citation type="submission" date="2019-01" db="EMBL/GenBank/DDBJ databases">
        <title>Genome sequence of Desulfonema ishimotonii strain Tokyo 01.</title>
        <authorList>
            <person name="Fukui M."/>
        </authorList>
    </citation>
    <scope>NUCLEOTIDE SEQUENCE [LARGE SCALE GENOMIC DNA]</scope>
    <source>
        <strain evidence="3">Tokyo 01</strain>
    </source>
</reference>
<evidence type="ECO:0000256" key="1">
    <source>
        <dbReference type="SAM" id="MobiDB-lite"/>
    </source>
</evidence>
<dbReference type="AlphaFoldDB" id="A0A401FUB4"/>
<organism evidence="2 3">
    <name type="scientific">Desulfonema ishimotonii</name>
    <dbReference type="NCBI Taxonomy" id="45657"/>
    <lineage>
        <taxon>Bacteria</taxon>
        <taxon>Pseudomonadati</taxon>
        <taxon>Thermodesulfobacteriota</taxon>
        <taxon>Desulfobacteria</taxon>
        <taxon>Desulfobacterales</taxon>
        <taxon>Desulfococcaceae</taxon>
        <taxon>Desulfonema</taxon>
    </lineage>
</organism>
<comment type="caution">
    <text evidence="2">The sequence shown here is derived from an EMBL/GenBank/DDBJ whole genome shotgun (WGS) entry which is preliminary data.</text>
</comment>